<dbReference type="SUPFAM" id="SSF50978">
    <property type="entry name" value="WD40 repeat-like"/>
    <property type="match status" value="1"/>
</dbReference>
<name>A0A6F9DC05_9ASCI</name>
<dbReference type="Gene3D" id="2.130.10.10">
    <property type="entry name" value="YVTN repeat-like/Quinoprotein amine dehydrogenase"/>
    <property type="match status" value="1"/>
</dbReference>
<dbReference type="InterPro" id="IPR015943">
    <property type="entry name" value="WD40/YVTN_repeat-like_dom_sf"/>
</dbReference>
<sequence length="359" mass="40234">MDFSGTLLVSGSKDGLVKLWNTCTGKCVCTFRHAKHIGVNCVKLSNSVAVSSCDKGVIKVWCCKARKLKKVLLGHHGSVNDLCMDDFFIISGSNDGFVMSWTKETDYKNHVKSFRHPKGVFCVQLLYLRVVSGCMDGKVRVFNLISGECLRVIRGNSNCDPILSLKASTHRLIVNTASSLLLMQFEEMKDSSSFPQHCPNSICNVLNSPSRQNLRSQSAPLQRTVNQGFTQTGFRSTMSAMPKKEFETLSRNRSWINYPSYFVSIFSMITTGYEKNVEKDQCIKGSSQQTFEKRLKDGTFLRISNLQRSNGNSTEDICTLINAAPTDTRELLQRTLCQNTSQMESWISSLQPSDISQSY</sequence>
<dbReference type="PANTHER" id="PTHR19872:SF7">
    <property type="entry name" value="F-BOX AND WD REPEAT DOMAIN CONTAINING PROTEIN 10B-RELATED"/>
    <property type="match status" value="1"/>
</dbReference>
<dbReference type="SMART" id="SM00320">
    <property type="entry name" value="WD40"/>
    <property type="match status" value="4"/>
</dbReference>
<proteinExistence type="evidence at transcript level"/>
<dbReference type="AlphaFoldDB" id="A0A6F9DC05"/>
<dbReference type="InterPro" id="IPR051075">
    <property type="entry name" value="SCF_subunit_WD-repeat"/>
</dbReference>
<keyword evidence="1" id="KW-0853">WD repeat</keyword>
<protein>
    <submittedName>
        <fullName evidence="2">F-box/WD repeat-containing protein 10-like</fullName>
    </submittedName>
</protein>
<dbReference type="InterPro" id="IPR001680">
    <property type="entry name" value="WD40_rpt"/>
</dbReference>
<dbReference type="PANTHER" id="PTHR19872">
    <property type="entry name" value="UBIQUITIN LIGASE SPECIFICITY FACTOR/HREP PROTEIN"/>
    <property type="match status" value="1"/>
</dbReference>
<reference evidence="2" key="1">
    <citation type="submission" date="2020-04" db="EMBL/GenBank/DDBJ databases">
        <authorList>
            <person name="Neveu A P."/>
        </authorList>
    </citation>
    <scope>NUCLEOTIDE SEQUENCE</scope>
    <source>
        <tissue evidence="2">Whole embryo</tissue>
    </source>
</reference>
<organism evidence="2">
    <name type="scientific">Phallusia mammillata</name>
    <dbReference type="NCBI Taxonomy" id="59560"/>
    <lineage>
        <taxon>Eukaryota</taxon>
        <taxon>Metazoa</taxon>
        <taxon>Chordata</taxon>
        <taxon>Tunicata</taxon>
        <taxon>Ascidiacea</taxon>
        <taxon>Phlebobranchia</taxon>
        <taxon>Ascidiidae</taxon>
        <taxon>Phallusia</taxon>
    </lineage>
</organism>
<evidence type="ECO:0000313" key="2">
    <source>
        <dbReference type="EMBL" id="CAB3245389.1"/>
    </source>
</evidence>
<dbReference type="Pfam" id="PF00400">
    <property type="entry name" value="WD40"/>
    <property type="match status" value="3"/>
</dbReference>
<dbReference type="PROSITE" id="PS50082">
    <property type="entry name" value="WD_REPEATS_2"/>
    <property type="match status" value="1"/>
</dbReference>
<accession>A0A6F9DC05</accession>
<evidence type="ECO:0000256" key="1">
    <source>
        <dbReference type="PROSITE-ProRule" id="PRU00221"/>
    </source>
</evidence>
<feature type="repeat" description="WD" evidence="1">
    <location>
        <begin position="1"/>
        <end position="30"/>
    </location>
</feature>
<dbReference type="InterPro" id="IPR036322">
    <property type="entry name" value="WD40_repeat_dom_sf"/>
</dbReference>
<dbReference type="EMBL" id="LR785122">
    <property type="protein sequence ID" value="CAB3245389.1"/>
    <property type="molecule type" value="mRNA"/>
</dbReference>
<gene>
    <name evidence="2" type="primary">Fbxw10</name>
</gene>